<dbReference type="SUPFAM" id="SSF50494">
    <property type="entry name" value="Trypsin-like serine proteases"/>
    <property type="match status" value="1"/>
</dbReference>
<accession>A0A182TD78</accession>
<evidence type="ECO:0000256" key="1">
    <source>
        <dbReference type="ARBA" id="ARBA00023157"/>
    </source>
</evidence>
<evidence type="ECO:0000259" key="4">
    <source>
        <dbReference type="PROSITE" id="PS50240"/>
    </source>
</evidence>
<dbReference type="PANTHER" id="PTHR24253">
    <property type="entry name" value="TRANSMEMBRANE PROTEASE SERINE"/>
    <property type="match status" value="1"/>
</dbReference>
<evidence type="ECO:0000256" key="2">
    <source>
        <dbReference type="ARBA" id="ARBA00024195"/>
    </source>
</evidence>
<dbReference type="Proteomes" id="UP000075902">
    <property type="component" value="Unassembled WGS sequence"/>
</dbReference>
<feature type="chain" id="PRO_5008136741" description="Peptidase S1 domain-containing protein" evidence="3">
    <location>
        <begin position="17"/>
        <end position="154"/>
    </location>
</feature>
<feature type="domain" description="Peptidase S1" evidence="4">
    <location>
        <begin position="1"/>
        <end position="153"/>
    </location>
</feature>
<comment type="similarity">
    <text evidence="2">Belongs to the peptidase S1 family. CLIP subfamily.</text>
</comment>
<dbReference type="Gene3D" id="2.40.10.10">
    <property type="entry name" value="Trypsin-like serine proteases"/>
    <property type="match status" value="2"/>
</dbReference>
<keyword evidence="6" id="KW-1185">Reference proteome</keyword>
<dbReference type="InterPro" id="IPR009003">
    <property type="entry name" value="Peptidase_S1_PA"/>
</dbReference>
<evidence type="ECO:0000313" key="6">
    <source>
        <dbReference type="Proteomes" id="UP000075902"/>
    </source>
</evidence>
<protein>
    <recommendedName>
        <fullName evidence="4">Peptidase S1 domain-containing protein</fullName>
    </recommendedName>
</protein>
<dbReference type="InterPro" id="IPR001254">
    <property type="entry name" value="Trypsin_dom"/>
</dbReference>
<keyword evidence="1" id="KW-1015">Disulfide bond</keyword>
<organism evidence="5 6">
    <name type="scientific">Anopheles melas</name>
    <dbReference type="NCBI Taxonomy" id="34690"/>
    <lineage>
        <taxon>Eukaryota</taxon>
        <taxon>Metazoa</taxon>
        <taxon>Ecdysozoa</taxon>
        <taxon>Arthropoda</taxon>
        <taxon>Hexapoda</taxon>
        <taxon>Insecta</taxon>
        <taxon>Pterygota</taxon>
        <taxon>Neoptera</taxon>
        <taxon>Endopterygota</taxon>
        <taxon>Diptera</taxon>
        <taxon>Nematocera</taxon>
        <taxon>Culicoidea</taxon>
        <taxon>Culicidae</taxon>
        <taxon>Anophelinae</taxon>
        <taxon>Anopheles</taxon>
    </lineage>
</organism>
<dbReference type="PANTHER" id="PTHR24253:SF153">
    <property type="entry name" value="SERINE PROTEASE HEPSIN"/>
    <property type="match status" value="1"/>
</dbReference>
<dbReference type="GO" id="GO:0004252">
    <property type="term" value="F:serine-type endopeptidase activity"/>
    <property type="evidence" value="ECO:0007669"/>
    <property type="project" value="InterPro"/>
</dbReference>
<dbReference type="FunFam" id="2.40.10.10:FF:000250">
    <property type="entry name" value="AGAP009216-PA"/>
    <property type="match status" value="1"/>
</dbReference>
<sequence length="154" mass="16973">MLRVTILLVALHGAYQATPHVLPICLPVAPEYQSAGSNYFTARDGQDYASLNTDAIPITEVHPLTTENCENRLQELIKRQHKIQESHICGYEAGSFDGCATSAGGPLVALDRFGRNVQYGVVSYGVQDCTLENVPSVYTRVESFIDWILSNLEQ</sequence>
<feature type="signal peptide" evidence="3">
    <location>
        <begin position="1"/>
        <end position="16"/>
    </location>
</feature>
<dbReference type="PROSITE" id="PS50240">
    <property type="entry name" value="TRYPSIN_DOM"/>
    <property type="match status" value="1"/>
</dbReference>
<dbReference type="EnsemblMetazoa" id="AMEC000208-RA">
    <property type="protein sequence ID" value="AMEC000208-PA"/>
    <property type="gene ID" value="AMEC000208"/>
</dbReference>
<dbReference type="Pfam" id="PF00089">
    <property type="entry name" value="Trypsin"/>
    <property type="match status" value="1"/>
</dbReference>
<proteinExistence type="inferred from homology"/>
<evidence type="ECO:0000256" key="3">
    <source>
        <dbReference type="SAM" id="SignalP"/>
    </source>
</evidence>
<reference evidence="6" key="1">
    <citation type="submission" date="2014-01" db="EMBL/GenBank/DDBJ databases">
        <title>The Genome Sequence of Anopheles melas CM1001059_A (V2).</title>
        <authorList>
            <consortium name="The Broad Institute Genomics Platform"/>
            <person name="Neafsey D.E."/>
            <person name="Besansky N."/>
            <person name="Howell P."/>
            <person name="Walton C."/>
            <person name="Young S.K."/>
            <person name="Zeng Q."/>
            <person name="Gargeya S."/>
            <person name="Fitzgerald M."/>
            <person name="Haas B."/>
            <person name="Abouelleil A."/>
            <person name="Allen A.W."/>
            <person name="Alvarado L."/>
            <person name="Arachchi H.M."/>
            <person name="Berlin A.M."/>
            <person name="Chapman S.B."/>
            <person name="Gainer-Dewar J."/>
            <person name="Goldberg J."/>
            <person name="Griggs A."/>
            <person name="Gujja S."/>
            <person name="Hansen M."/>
            <person name="Howarth C."/>
            <person name="Imamovic A."/>
            <person name="Ireland A."/>
            <person name="Larimer J."/>
            <person name="McCowan C."/>
            <person name="Murphy C."/>
            <person name="Pearson M."/>
            <person name="Poon T.W."/>
            <person name="Priest M."/>
            <person name="Roberts A."/>
            <person name="Saif S."/>
            <person name="Shea T."/>
            <person name="Sisk P."/>
            <person name="Sykes S."/>
            <person name="Wortman J."/>
            <person name="Nusbaum C."/>
            <person name="Birren B."/>
        </authorList>
    </citation>
    <scope>NUCLEOTIDE SEQUENCE [LARGE SCALE GENOMIC DNA]</scope>
    <source>
        <strain evidence="6">CM1001059</strain>
    </source>
</reference>
<dbReference type="VEuPathDB" id="VectorBase:AMEC000208"/>
<name>A0A182TD78_9DIPT</name>
<dbReference type="InterPro" id="IPR043504">
    <property type="entry name" value="Peptidase_S1_PA_chymotrypsin"/>
</dbReference>
<dbReference type="GO" id="GO:0006508">
    <property type="term" value="P:proteolysis"/>
    <property type="evidence" value="ECO:0007669"/>
    <property type="project" value="InterPro"/>
</dbReference>
<reference evidence="5" key="2">
    <citation type="submission" date="2020-05" db="UniProtKB">
        <authorList>
            <consortium name="EnsemblMetazoa"/>
        </authorList>
    </citation>
    <scope>IDENTIFICATION</scope>
    <source>
        <strain evidence="5">CM1001059</strain>
    </source>
</reference>
<evidence type="ECO:0000313" key="5">
    <source>
        <dbReference type="EnsemblMetazoa" id="AMEC000208-PA"/>
    </source>
</evidence>
<dbReference type="STRING" id="34690.A0A182TD78"/>
<dbReference type="AlphaFoldDB" id="A0A182TD78"/>
<keyword evidence="3" id="KW-0732">Signal</keyword>